<organism evidence="10 11">
    <name type="scientific">Tectimicrobiota bacterium</name>
    <dbReference type="NCBI Taxonomy" id="2528274"/>
    <lineage>
        <taxon>Bacteria</taxon>
        <taxon>Pseudomonadati</taxon>
        <taxon>Nitrospinota/Tectimicrobiota group</taxon>
        <taxon>Candidatus Tectimicrobiota</taxon>
    </lineage>
</organism>
<evidence type="ECO:0000256" key="3">
    <source>
        <dbReference type="ARBA" id="ARBA00022605"/>
    </source>
</evidence>
<evidence type="ECO:0000259" key="9">
    <source>
        <dbReference type="PROSITE" id="PS51171"/>
    </source>
</evidence>
<dbReference type="CDD" id="cd13630">
    <property type="entry name" value="PBP2_PDT_1"/>
    <property type="match status" value="1"/>
</dbReference>
<dbReference type="EMBL" id="VGLS01000062">
    <property type="protein sequence ID" value="MBM3222846.1"/>
    <property type="molecule type" value="Genomic_DNA"/>
</dbReference>
<evidence type="ECO:0000313" key="10">
    <source>
        <dbReference type="EMBL" id="MBM3222846.1"/>
    </source>
</evidence>
<dbReference type="InterPro" id="IPR001086">
    <property type="entry name" value="Preph_deHydtase"/>
</dbReference>
<evidence type="ECO:0000256" key="2">
    <source>
        <dbReference type="ARBA" id="ARBA00013147"/>
    </source>
</evidence>
<keyword evidence="4" id="KW-0057">Aromatic amino acid biosynthesis</keyword>
<feature type="domain" description="Prephenate dehydratase" evidence="9">
    <location>
        <begin position="2"/>
        <end position="179"/>
    </location>
</feature>
<dbReference type="EC" id="4.2.1.51" evidence="2"/>
<keyword evidence="3" id="KW-0028">Amino-acid biosynthesis</keyword>
<dbReference type="AlphaFoldDB" id="A0A937VXH3"/>
<comment type="catalytic activity">
    <reaction evidence="7">
        <text>prephenate + H(+) = 3-phenylpyruvate + CO2 + H2O</text>
        <dbReference type="Rhea" id="RHEA:21648"/>
        <dbReference type="ChEBI" id="CHEBI:15377"/>
        <dbReference type="ChEBI" id="CHEBI:15378"/>
        <dbReference type="ChEBI" id="CHEBI:16526"/>
        <dbReference type="ChEBI" id="CHEBI:18005"/>
        <dbReference type="ChEBI" id="CHEBI:29934"/>
        <dbReference type="EC" id="4.2.1.51"/>
    </reaction>
</comment>
<protein>
    <recommendedName>
        <fullName evidence="2">prephenate dehydratase</fullName>
        <ecNumber evidence="2">4.2.1.51</ecNumber>
    </recommendedName>
</protein>
<dbReference type="InterPro" id="IPR036291">
    <property type="entry name" value="NAD(P)-bd_dom_sf"/>
</dbReference>
<proteinExistence type="predicted"/>
<comment type="pathway">
    <text evidence="1">Amino-acid biosynthesis; L-phenylalanine biosynthesis; phenylpyruvate from prephenate: step 1/1.</text>
</comment>
<evidence type="ECO:0000256" key="8">
    <source>
        <dbReference type="PIRSR" id="PIRSR001500-2"/>
    </source>
</evidence>
<dbReference type="Gene3D" id="3.40.190.10">
    <property type="entry name" value="Periplasmic binding protein-like II"/>
    <property type="match status" value="2"/>
</dbReference>
<keyword evidence="5" id="KW-0584">Phenylalanine biosynthesis</keyword>
<keyword evidence="6" id="KW-0456">Lyase</keyword>
<dbReference type="SUPFAM" id="SSF55021">
    <property type="entry name" value="ACT-like"/>
    <property type="match status" value="1"/>
</dbReference>
<evidence type="ECO:0000256" key="6">
    <source>
        <dbReference type="ARBA" id="ARBA00023239"/>
    </source>
</evidence>
<evidence type="ECO:0000313" key="11">
    <source>
        <dbReference type="Proteomes" id="UP000712673"/>
    </source>
</evidence>
<name>A0A937VXH3_UNCTE</name>
<dbReference type="Proteomes" id="UP000712673">
    <property type="component" value="Unassembled WGS sequence"/>
</dbReference>
<dbReference type="SUPFAM" id="SSF53850">
    <property type="entry name" value="Periplasmic binding protein-like II"/>
    <property type="match status" value="1"/>
</dbReference>
<dbReference type="GO" id="GO:0004664">
    <property type="term" value="F:prephenate dehydratase activity"/>
    <property type="evidence" value="ECO:0007669"/>
    <property type="project" value="UniProtKB-EC"/>
</dbReference>
<dbReference type="PANTHER" id="PTHR21022">
    <property type="entry name" value="PREPHENATE DEHYDRATASE P PROTEIN"/>
    <property type="match status" value="1"/>
</dbReference>
<comment type="caution">
    <text evidence="10">The sequence shown here is derived from an EMBL/GenBank/DDBJ whole genome shotgun (WGS) entry which is preliminary data.</text>
</comment>
<evidence type="ECO:0000256" key="4">
    <source>
        <dbReference type="ARBA" id="ARBA00023141"/>
    </source>
</evidence>
<dbReference type="PROSITE" id="PS51171">
    <property type="entry name" value="PREPHENATE_DEHYDR_3"/>
    <property type="match status" value="1"/>
</dbReference>
<evidence type="ECO:0000256" key="1">
    <source>
        <dbReference type="ARBA" id="ARBA00004741"/>
    </source>
</evidence>
<dbReference type="PIRSF" id="PIRSF001500">
    <property type="entry name" value="Chor_mut_pdt_Ppr"/>
    <property type="match status" value="1"/>
</dbReference>
<dbReference type="SUPFAM" id="SSF51735">
    <property type="entry name" value="NAD(P)-binding Rossmann-fold domains"/>
    <property type="match status" value="1"/>
</dbReference>
<gene>
    <name evidence="10" type="ORF">FJZ47_03450</name>
</gene>
<dbReference type="GO" id="GO:0005737">
    <property type="term" value="C:cytoplasm"/>
    <property type="evidence" value="ECO:0007669"/>
    <property type="project" value="TreeGrafter"/>
</dbReference>
<feature type="site" description="Essential for prephenate dehydratase activity" evidence="8">
    <location>
        <position position="172"/>
    </location>
</feature>
<dbReference type="InterPro" id="IPR045865">
    <property type="entry name" value="ACT-like_dom_sf"/>
</dbReference>
<sequence length="325" mass="35575">MKLGFLGPSGTYTEEAARVAMPDALSIPYSSIDAVFEAVVQQEVERGLVPIENVIQGPVTETLDNLYHYATQLKLVDMLVIPIQHAIGVLSPTSQVRRVLSKDQALKQCSAYLQAQYPQAQQVNMDSTTAAMEEIVATQASDTAAIGSPLALQHYGLHILARDIGNVQQNKTRFAVLGAATEAYHAPTGNDATALVIYPHRDRIGLLEDILGVLSKTYGLNLSSIHSRPDTRGAFRFYMEVEGHLEEPTVAACMADLTRQLGDEEVEVKIFGTYPRCAFNEPRLKTIGILGGTGQMGHWFQRFFSAAGYTVLLSGRRTPVTYEQC</sequence>
<accession>A0A937VXH3</accession>
<evidence type="ECO:0000256" key="7">
    <source>
        <dbReference type="ARBA" id="ARBA00047848"/>
    </source>
</evidence>
<dbReference type="Pfam" id="PF00800">
    <property type="entry name" value="PDT"/>
    <property type="match status" value="1"/>
</dbReference>
<dbReference type="CDD" id="cd04905">
    <property type="entry name" value="ACT_CM-PDT"/>
    <property type="match status" value="1"/>
</dbReference>
<feature type="non-terminal residue" evidence="10">
    <location>
        <position position="325"/>
    </location>
</feature>
<dbReference type="InterPro" id="IPR008242">
    <property type="entry name" value="Chor_mutase/pphenate_deHydtase"/>
</dbReference>
<dbReference type="GO" id="GO:0009094">
    <property type="term" value="P:L-phenylalanine biosynthetic process"/>
    <property type="evidence" value="ECO:0007669"/>
    <property type="project" value="UniProtKB-KW"/>
</dbReference>
<dbReference type="PANTHER" id="PTHR21022:SF19">
    <property type="entry name" value="PREPHENATE DEHYDRATASE-RELATED"/>
    <property type="match status" value="1"/>
</dbReference>
<dbReference type="Gene3D" id="3.30.70.260">
    <property type="match status" value="1"/>
</dbReference>
<evidence type="ECO:0000256" key="5">
    <source>
        <dbReference type="ARBA" id="ARBA00023222"/>
    </source>
</evidence>
<reference evidence="10" key="1">
    <citation type="submission" date="2019-03" db="EMBL/GenBank/DDBJ databases">
        <title>Lake Tanganyika Metagenome-Assembled Genomes (MAGs).</title>
        <authorList>
            <person name="Tran P."/>
        </authorList>
    </citation>
    <scope>NUCLEOTIDE SEQUENCE</scope>
    <source>
        <strain evidence="10">K_DeepCast_65m_m2_066</strain>
    </source>
</reference>